<dbReference type="AlphaFoldDB" id="A0A6G0VWD2"/>
<accession>A0A6G0VWD2</accession>
<keyword evidence="2" id="KW-1185">Reference proteome</keyword>
<organism evidence="1 2">
    <name type="scientific">Aphis craccivora</name>
    <name type="common">Cowpea aphid</name>
    <dbReference type="NCBI Taxonomy" id="307492"/>
    <lineage>
        <taxon>Eukaryota</taxon>
        <taxon>Metazoa</taxon>
        <taxon>Ecdysozoa</taxon>
        <taxon>Arthropoda</taxon>
        <taxon>Hexapoda</taxon>
        <taxon>Insecta</taxon>
        <taxon>Pterygota</taxon>
        <taxon>Neoptera</taxon>
        <taxon>Paraneoptera</taxon>
        <taxon>Hemiptera</taxon>
        <taxon>Sternorrhyncha</taxon>
        <taxon>Aphidomorpha</taxon>
        <taxon>Aphidoidea</taxon>
        <taxon>Aphididae</taxon>
        <taxon>Aphidini</taxon>
        <taxon>Aphis</taxon>
        <taxon>Aphis</taxon>
    </lineage>
</organism>
<name>A0A6G0VWD2_APHCR</name>
<gene>
    <name evidence="1" type="ORF">FWK35_00037958</name>
</gene>
<evidence type="ECO:0000313" key="2">
    <source>
        <dbReference type="Proteomes" id="UP000478052"/>
    </source>
</evidence>
<comment type="caution">
    <text evidence="1">The sequence shown here is derived from an EMBL/GenBank/DDBJ whole genome shotgun (WGS) entry which is preliminary data.</text>
</comment>
<feature type="non-terminal residue" evidence="1">
    <location>
        <position position="73"/>
    </location>
</feature>
<sequence length="73" mass="8710">MSRDYPNRFVPNAYVYVPTCVQMLFVLDLTCHRSREIFRIKSNRWGRLWLTCPVKKVKRDRRSRPNDGQPAAV</sequence>
<proteinExistence type="predicted"/>
<protein>
    <submittedName>
        <fullName evidence="1">Uncharacterized protein</fullName>
    </submittedName>
</protein>
<evidence type="ECO:0000313" key="1">
    <source>
        <dbReference type="EMBL" id="KAF0711847.1"/>
    </source>
</evidence>
<dbReference type="Proteomes" id="UP000478052">
    <property type="component" value="Unassembled WGS sequence"/>
</dbReference>
<dbReference type="EMBL" id="VUJU01011145">
    <property type="protein sequence ID" value="KAF0711847.1"/>
    <property type="molecule type" value="Genomic_DNA"/>
</dbReference>
<reference evidence="1 2" key="1">
    <citation type="submission" date="2019-08" db="EMBL/GenBank/DDBJ databases">
        <title>Whole genome of Aphis craccivora.</title>
        <authorList>
            <person name="Voronova N.V."/>
            <person name="Shulinski R.S."/>
            <person name="Bandarenka Y.V."/>
            <person name="Zhorov D.G."/>
            <person name="Warner D."/>
        </authorList>
    </citation>
    <scope>NUCLEOTIDE SEQUENCE [LARGE SCALE GENOMIC DNA]</scope>
    <source>
        <strain evidence="1">180601</strain>
        <tissue evidence="1">Whole Body</tissue>
    </source>
</reference>